<dbReference type="OrthoDB" id="5552418at2759"/>
<evidence type="ECO:0000256" key="1">
    <source>
        <dbReference type="SAM" id="MobiDB-lite"/>
    </source>
</evidence>
<accession>A0A8H7PNM6</accession>
<sequence length="288" mass="31667">MNKLESAEGGSQPTTNSSTVISAAKATPGNSPKHARKTATSFEEIQKQLKKTLDHVEQKNLKSSFETLSIATAGVVDNCEHLGLTSDNHPYNAIDREQFWTGLNNCWLYALAQRNDVNDESERLTNEFLFELRDQLIAWADKLEPFGLVDYEMGLWEAEIVEAVDANLALQYAAAQAAMASQVAAQPSSQPMIKNEMCILPPTGSCDRFESAKPIMRLKSNSPGNAEVHITRHKDSDLPSIIIPDVDNDDDSEFSSPSHLVTNLGMVGGDVRLDNVFSVNIKDEMLDA</sequence>
<feature type="region of interest" description="Disordered" evidence="1">
    <location>
        <begin position="1"/>
        <end position="40"/>
    </location>
</feature>
<dbReference type="Proteomes" id="UP000654370">
    <property type="component" value="Unassembled WGS sequence"/>
</dbReference>
<gene>
    <name evidence="2" type="ORF">INT43_007654</name>
</gene>
<dbReference type="EMBL" id="JAEPQZ010000009">
    <property type="protein sequence ID" value="KAG2177000.1"/>
    <property type="molecule type" value="Genomic_DNA"/>
</dbReference>
<reference evidence="2" key="1">
    <citation type="submission" date="2020-12" db="EMBL/GenBank/DDBJ databases">
        <title>Metabolic potential, ecology and presence of endohyphal bacteria is reflected in genomic diversity of Mucoromycotina.</title>
        <authorList>
            <person name="Muszewska A."/>
            <person name="Okrasinska A."/>
            <person name="Steczkiewicz K."/>
            <person name="Drgas O."/>
            <person name="Orlowska M."/>
            <person name="Perlinska-Lenart U."/>
            <person name="Aleksandrzak-Piekarczyk T."/>
            <person name="Szatraj K."/>
            <person name="Zielenkiewicz U."/>
            <person name="Pilsyk S."/>
            <person name="Malc E."/>
            <person name="Mieczkowski P."/>
            <person name="Kruszewska J.S."/>
            <person name="Biernat P."/>
            <person name="Pawlowska J."/>
        </authorList>
    </citation>
    <scope>NUCLEOTIDE SEQUENCE</scope>
    <source>
        <strain evidence="2">WA0000067209</strain>
    </source>
</reference>
<name>A0A8H7PNM6_MORIS</name>
<evidence type="ECO:0000313" key="2">
    <source>
        <dbReference type="EMBL" id="KAG2177000.1"/>
    </source>
</evidence>
<comment type="caution">
    <text evidence="2">The sequence shown here is derived from an EMBL/GenBank/DDBJ whole genome shotgun (WGS) entry which is preliminary data.</text>
</comment>
<dbReference type="AlphaFoldDB" id="A0A8H7PNM6"/>
<feature type="compositionally biased region" description="Polar residues" evidence="1">
    <location>
        <begin position="9"/>
        <end position="21"/>
    </location>
</feature>
<protein>
    <submittedName>
        <fullName evidence="2">Uncharacterized protein</fullName>
    </submittedName>
</protein>
<evidence type="ECO:0000313" key="3">
    <source>
        <dbReference type="Proteomes" id="UP000654370"/>
    </source>
</evidence>
<organism evidence="2 3">
    <name type="scientific">Mortierella isabellina</name>
    <name type="common">Filamentous fungus</name>
    <name type="synonym">Umbelopsis isabellina</name>
    <dbReference type="NCBI Taxonomy" id="91625"/>
    <lineage>
        <taxon>Eukaryota</taxon>
        <taxon>Fungi</taxon>
        <taxon>Fungi incertae sedis</taxon>
        <taxon>Mucoromycota</taxon>
        <taxon>Mucoromycotina</taxon>
        <taxon>Umbelopsidomycetes</taxon>
        <taxon>Umbelopsidales</taxon>
        <taxon>Umbelopsidaceae</taxon>
        <taxon>Umbelopsis</taxon>
    </lineage>
</organism>
<keyword evidence="3" id="KW-1185">Reference proteome</keyword>
<proteinExistence type="predicted"/>